<dbReference type="InterPro" id="IPR013078">
    <property type="entry name" value="His_Pase_superF_clade-1"/>
</dbReference>
<name>A0A540VYU7_9ACTN</name>
<dbReference type="Gene3D" id="3.40.50.1240">
    <property type="entry name" value="Phosphoglycerate mutase-like"/>
    <property type="match status" value="1"/>
</dbReference>
<dbReference type="Proteomes" id="UP000319103">
    <property type="component" value="Unassembled WGS sequence"/>
</dbReference>
<dbReference type="RefSeq" id="WP_141632657.1">
    <property type="nucleotide sequence ID" value="NZ_VIGB01000003.1"/>
</dbReference>
<dbReference type="SUPFAM" id="SSF53254">
    <property type="entry name" value="Phosphoglycerate mutase-like"/>
    <property type="match status" value="1"/>
</dbReference>
<dbReference type="SMART" id="SM00855">
    <property type="entry name" value="PGAM"/>
    <property type="match status" value="1"/>
</dbReference>
<keyword evidence="3" id="KW-1185">Reference proteome</keyword>
<dbReference type="CDD" id="cd07067">
    <property type="entry name" value="HP_PGM_like"/>
    <property type="match status" value="1"/>
</dbReference>
<accession>A0A540VYU7</accession>
<protein>
    <submittedName>
        <fullName evidence="2">Histidine phosphatase family protein</fullName>
    </submittedName>
</protein>
<dbReference type="OrthoDB" id="5449373at2"/>
<proteinExistence type="predicted"/>
<gene>
    <name evidence="2" type="ORF">E6W39_06205</name>
</gene>
<reference evidence="2 3" key="1">
    <citation type="submission" date="2019-06" db="EMBL/GenBank/DDBJ databases">
        <title>Description of Kitasatospora acidophila sp. nov. isolated from pine grove soil, and reclassification of Streptomyces novaecaesareae to Kitasatospora novaeceasareae comb. nov.</title>
        <authorList>
            <person name="Kim M.J."/>
        </authorList>
    </citation>
    <scope>NUCLEOTIDE SEQUENCE [LARGE SCALE GENOMIC DNA]</scope>
    <source>
        <strain evidence="2 3">MMS16-CNU292</strain>
    </source>
</reference>
<dbReference type="GO" id="GO:0016791">
    <property type="term" value="F:phosphatase activity"/>
    <property type="evidence" value="ECO:0007669"/>
    <property type="project" value="TreeGrafter"/>
</dbReference>
<dbReference type="InterPro" id="IPR050275">
    <property type="entry name" value="PGM_Phosphatase"/>
</dbReference>
<dbReference type="InterPro" id="IPR029033">
    <property type="entry name" value="His_PPase_superfam"/>
</dbReference>
<sequence>MADIWLMRHAAYQGHQTGHHAHPGAPLSDEGREQARHAARSVPDGIVGIVTSTMPRARETAEILANHTSLPLVAALPIFAEWQAPSIVYGRGPGTYPERYTAWQARRREEPELRCGDGESLADLHARAMDGLTLLNATARQGSLLLISHALYLGVLTRLGNSAAVAFEDAARDLWQFTETRVLTTLTAGN</sequence>
<feature type="region of interest" description="Disordered" evidence="1">
    <location>
        <begin position="15"/>
        <end position="41"/>
    </location>
</feature>
<evidence type="ECO:0000313" key="3">
    <source>
        <dbReference type="Proteomes" id="UP000319103"/>
    </source>
</evidence>
<evidence type="ECO:0000313" key="2">
    <source>
        <dbReference type="EMBL" id="TQF01935.1"/>
    </source>
</evidence>
<dbReference type="Pfam" id="PF00300">
    <property type="entry name" value="His_Phos_1"/>
    <property type="match status" value="1"/>
</dbReference>
<comment type="caution">
    <text evidence="2">The sequence shown here is derived from an EMBL/GenBank/DDBJ whole genome shotgun (WGS) entry which is preliminary data.</text>
</comment>
<organism evidence="2 3">
    <name type="scientific">Kitasatospora acidiphila</name>
    <dbReference type="NCBI Taxonomy" id="2567942"/>
    <lineage>
        <taxon>Bacteria</taxon>
        <taxon>Bacillati</taxon>
        <taxon>Actinomycetota</taxon>
        <taxon>Actinomycetes</taxon>
        <taxon>Kitasatosporales</taxon>
        <taxon>Streptomycetaceae</taxon>
        <taxon>Kitasatospora</taxon>
    </lineage>
</organism>
<evidence type="ECO:0000256" key="1">
    <source>
        <dbReference type="SAM" id="MobiDB-lite"/>
    </source>
</evidence>
<dbReference type="AlphaFoldDB" id="A0A540VYU7"/>
<dbReference type="EMBL" id="VIGB01000003">
    <property type="protein sequence ID" value="TQF01935.1"/>
    <property type="molecule type" value="Genomic_DNA"/>
</dbReference>
<dbReference type="PANTHER" id="PTHR48100">
    <property type="entry name" value="BROAD-SPECIFICITY PHOSPHATASE YOR283W-RELATED"/>
    <property type="match status" value="1"/>
</dbReference>